<name>C6XBI8_METGS</name>
<dbReference type="Gene3D" id="3.40.50.11550">
    <property type="match status" value="2"/>
</dbReference>
<gene>
    <name evidence="2" type="ordered locus">Msip34_2721</name>
</gene>
<dbReference type="eggNOG" id="COG3016">
    <property type="taxonomic scope" value="Bacteria"/>
</dbReference>
<keyword evidence="3" id="KW-1185">Reference proteome</keyword>
<protein>
    <recommendedName>
        <fullName evidence="1">Haem-binding uptake Tiki superfamily ChaN domain-containing protein</fullName>
    </recommendedName>
</protein>
<accession>C6XBI8</accession>
<sequence precursor="true">MWQRALVWGWLVMGTLIAAPAMAAERIINLANGQTVSTAELAADLAQQDVLLLGEVHDNALHHQRRGELLKQLKARVDAPGAYVVAEHLQVGQRVQWQGPLLADLERAGFNANSWQWPAHESLFAAVREAGLPLVGGNLAPEQVRNVARQGASALPAPLAGILQQAPLSATAAATLNQDLLDGHCGQLKPEHLPAMQLAQRARDAAMFSALRDAGSGMAVLVAGNNHVRRDYGIPVIFHALLPERRMRVVGFVEDNAEQMARLDGLRGQYDYLWITPAQDRPDPCQ</sequence>
<dbReference type="CDD" id="cd14727">
    <property type="entry name" value="ChanN-like"/>
    <property type="match status" value="1"/>
</dbReference>
<dbReference type="RefSeq" id="WP_015831173.1">
    <property type="nucleotide sequence ID" value="NC_012969.1"/>
</dbReference>
<dbReference type="STRING" id="582744.Msip34_2721"/>
<evidence type="ECO:0000313" key="3">
    <source>
        <dbReference type="Proteomes" id="UP000002743"/>
    </source>
</evidence>
<dbReference type="EMBL" id="CP001674">
    <property type="protein sequence ID" value="ACT51958.1"/>
    <property type="molecule type" value="Genomic_DNA"/>
</dbReference>
<dbReference type="AlphaFoldDB" id="C6XBI8"/>
<evidence type="ECO:0000259" key="1">
    <source>
        <dbReference type="Pfam" id="PF04187"/>
    </source>
</evidence>
<dbReference type="SUPFAM" id="SSF159501">
    <property type="entry name" value="EreA/ChaN-like"/>
    <property type="match status" value="1"/>
</dbReference>
<dbReference type="Proteomes" id="UP000002743">
    <property type="component" value="Chromosome"/>
</dbReference>
<dbReference type="OrthoDB" id="9795827at2"/>
<reference evidence="3" key="1">
    <citation type="submission" date="2009-07" db="EMBL/GenBank/DDBJ databases">
        <title>Complete sequence of chromosome of Methylovorus sp. SIP3-4.</title>
        <authorList>
            <person name="Lucas S."/>
            <person name="Copeland A."/>
            <person name="Lapidus A."/>
            <person name="Glavina del Rio T."/>
            <person name="Tice H."/>
            <person name="Bruce D."/>
            <person name="Goodwin L."/>
            <person name="Pitluck S."/>
            <person name="Clum A."/>
            <person name="Larimer F."/>
            <person name="Land M."/>
            <person name="Hauser L."/>
            <person name="Kyrpides N."/>
            <person name="Mikhailova N."/>
            <person name="Kayluzhnaya M."/>
            <person name="Chistoserdova L."/>
        </authorList>
    </citation>
    <scope>NUCLEOTIDE SEQUENCE [LARGE SCALE GENOMIC DNA]</scope>
    <source>
        <strain evidence="3">SIP3-4</strain>
    </source>
</reference>
<evidence type="ECO:0000313" key="2">
    <source>
        <dbReference type="EMBL" id="ACT51958.1"/>
    </source>
</evidence>
<dbReference type="Pfam" id="PF04187">
    <property type="entry name" value="Cofac_haem_bdg"/>
    <property type="match status" value="1"/>
</dbReference>
<organism evidence="2 3">
    <name type="scientific">Methylovorus glucosotrophus (strain SIP3-4)</name>
    <dbReference type="NCBI Taxonomy" id="582744"/>
    <lineage>
        <taxon>Bacteria</taxon>
        <taxon>Pseudomonadati</taxon>
        <taxon>Pseudomonadota</taxon>
        <taxon>Betaproteobacteria</taxon>
        <taxon>Nitrosomonadales</taxon>
        <taxon>Methylophilaceae</taxon>
        <taxon>Methylovorus</taxon>
    </lineage>
</organism>
<feature type="domain" description="Haem-binding uptake Tiki superfamily ChaN" evidence="1">
    <location>
        <begin position="41"/>
        <end position="235"/>
    </location>
</feature>
<dbReference type="InterPro" id="IPR007314">
    <property type="entry name" value="Cofac_haem-bd_dom"/>
</dbReference>
<dbReference type="HOGENOM" id="CLU_062196_0_0_4"/>
<proteinExistence type="predicted"/>
<dbReference type="KEGG" id="mei:Msip34_2721"/>
<reference evidence="2 3" key="2">
    <citation type="journal article" date="2011" name="J. Bacteriol.">
        <title>Genomes of three methylotrophs from a single niche uncover genetic and metabolic divergence of Methylophilaceae.</title>
        <authorList>
            <person name="Lapidus A."/>
            <person name="Clum A."/>
            <person name="Labutti K."/>
            <person name="Kaluzhnaya M.G."/>
            <person name="Lim S."/>
            <person name="Beck D.A."/>
            <person name="Glavina Del Rio T."/>
            <person name="Nolan M."/>
            <person name="Mavromatis K."/>
            <person name="Huntemann M."/>
            <person name="Lucas S."/>
            <person name="Lidstrom M.E."/>
            <person name="Ivanova N."/>
            <person name="Chistoserdova L."/>
        </authorList>
    </citation>
    <scope>NUCLEOTIDE SEQUENCE [LARGE SCALE GENOMIC DNA]</scope>
    <source>
        <strain evidence="2 3">SIP3-4</strain>
    </source>
</reference>